<comment type="caution">
    <text evidence="2">The sequence shown here is derived from an EMBL/GenBank/DDBJ whole genome shotgun (WGS) entry which is preliminary data.</text>
</comment>
<keyword evidence="3" id="KW-1185">Reference proteome</keyword>
<dbReference type="EMBL" id="BGZK01001443">
    <property type="protein sequence ID" value="GBP80023.1"/>
    <property type="molecule type" value="Genomic_DNA"/>
</dbReference>
<evidence type="ECO:0000313" key="2">
    <source>
        <dbReference type="EMBL" id="GBP80023.1"/>
    </source>
</evidence>
<feature type="region of interest" description="Disordered" evidence="1">
    <location>
        <begin position="1"/>
        <end position="21"/>
    </location>
</feature>
<name>A0A4C1YYK3_EUMVA</name>
<gene>
    <name evidence="2" type="ORF">EVAR_53163_1</name>
</gene>
<evidence type="ECO:0000256" key="1">
    <source>
        <dbReference type="SAM" id="MobiDB-lite"/>
    </source>
</evidence>
<accession>A0A4C1YYK3</accession>
<evidence type="ECO:0000313" key="3">
    <source>
        <dbReference type="Proteomes" id="UP000299102"/>
    </source>
</evidence>
<dbReference type="Proteomes" id="UP000299102">
    <property type="component" value="Unassembled WGS sequence"/>
</dbReference>
<proteinExistence type="predicted"/>
<reference evidence="2 3" key="1">
    <citation type="journal article" date="2019" name="Commun. Biol.">
        <title>The bagworm genome reveals a unique fibroin gene that provides high tensile strength.</title>
        <authorList>
            <person name="Kono N."/>
            <person name="Nakamura H."/>
            <person name="Ohtoshi R."/>
            <person name="Tomita M."/>
            <person name="Numata K."/>
            <person name="Arakawa K."/>
        </authorList>
    </citation>
    <scope>NUCLEOTIDE SEQUENCE [LARGE SCALE GENOMIC DNA]</scope>
</reference>
<sequence length="83" mass="8545">MHVTSAGPARDAPRASSDGRTFEGRAAARLSAVDAPILVDSLRDRRAALAAPAPAGRRGEGSAAVAPLLTSTEYSICIKNIPF</sequence>
<organism evidence="2 3">
    <name type="scientific">Eumeta variegata</name>
    <name type="common">Bagworm moth</name>
    <name type="synonym">Eumeta japonica</name>
    <dbReference type="NCBI Taxonomy" id="151549"/>
    <lineage>
        <taxon>Eukaryota</taxon>
        <taxon>Metazoa</taxon>
        <taxon>Ecdysozoa</taxon>
        <taxon>Arthropoda</taxon>
        <taxon>Hexapoda</taxon>
        <taxon>Insecta</taxon>
        <taxon>Pterygota</taxon>
        <taxon>Neoptera</taxon>
        <taxon>Endopterygota</taxon>
        <taxon>Lepidoptera</taxon>
        <taxon>Glossata</taxon>
        <taxon>Ditrysia</taxon>
        <taxon>Tineoidea</taxon>
        <taxon>Psychidae</taxon>
        <taxon>Oiketicinae</taxon>
        <taxon>Eumeta</taxon>
    </lineage>
</organism>
<dbReference type="AlphaFoldDB" id="A0A4C1YYK3"/>
<protein>
    <submittedName>
        <fullName evidence="2">Uncharacterized protein</fullName>
    </submittedName>
</protein>